<reference evidence="1 2" key="1">
    <citation type="journal article" date="2009" name="Science">
        <title>Green evolution and dynamic adaptations revealed by genomes of the marine picoeukaryotes Micromonas.</title>
        <authorList>
            <person name="Worden A.Z."/>
            <person name="Lee J.H."/>
            <person name="Mock T."/>
            <person name="Rouze P."/>
            <person name="Simmons M.P."/>
            <person name="Aerts A.L."/>
            <person name="Allen A.E."/>
            <person name="Cuvelier M.L."/>
            <person name="Derelle E."/>
            <person name="Everett M.V."/>
            <person name="Foulon E."/>
            <person name="Grimwood J."/>
            <person name="Gundlach H."/>
            <person name="Henrissat B."/>
            <person name="Napoli C."/>
            <person name="McDonald S.M."/>
            <person name="Parker M.S."/>
            <person name="Rombauts S."/>
            <person name="Salamov A."/>
            <person name="Von Dassow P."/>
            <person name="Badger J.H."/>
            <person name="Coutinho P.M."/>
            <person name="Demir E."/>
            <person name="Dubchak I."/>
            <person name="Gentemann C."/>
            <person name="Eikrem W."/>
            <person name="Gready J.E."/>
            <person name="John U."/>
            <person name="Lanier W."/>
            <person name="Lindquist E.A."/>
            <person name="Lucas S."/>
            <person name="Mayer K.F."/>
            <person name="Moreau H."/>
            <person name="Not F."/>
            <person name="Otillar R."/>
            <person name="Panaud O."/>
            <person name="Pangilinan J."/>
            <person name="Paulsen I."/>
            <person name="Piegu B."/>
            <person name="Poliakov A."/>
            <person name="Robbens S."/>
            <person name="Schmutz J."/>
            <person name="Toulza E."/>
            <person name="Wyss T."/>
            <person name="Zelensky A."/>
            <person name="Zhou K."/>
            <person name="Armbrust E.V."/>
            <person name="Bhattacharya D."/>
            <person name="Goodenough U.W."/>
            <person name="Van de Peer Y."/>
            <person name="Grigoriev I.V."/>
        </authorList>
    </citation>
    <scope>NUCLEOTIDE SEQUENCE [LARGE SCALE GENOMIC DNA]</scope>
    <source>
        <strain evidence="2">RCC299 / NOUM17</strain>
    </source>
</reference>
<dbReference type="KEGG" id="mis:MICPUN_55954"/>
<dbReference type="FunCoup" id="C1DYG1">
    <property type="interactions" value="238"/>
</dbReference>
<dbReference type="EMBL" id="CP001323">
    <property type="protein sequence ID" value="ACO60939.1"/>
    <property type="molecule type" value="Genomic_DNA"/>
</dbReference>
<dbReference type="Proteomes" id="UP000002009">
    <property type="component" value="Chromosome 2"/>
</dbReference>
<dbReference type="OrthoDB" id="410701at2759"/>
<dbReference type="STRING" id="296587.C1DYG1"/>
<dbReference type="InParanoid" id="C1DYG1"/>
<dbReference type="SUPFAM" id="SSF52096">
    <property type="entry name" value="ClpP/crotonase"/>
    <property type="match status" value="1"/>
</dbReference>
<dbReference type="AlphaFoldDB" id="C1DYG1"/>
<dbReference type="InterPro" id="IPR029045">
    <property type="entry name" value="ClpP/crotonase-like_dom_sf"/>
</dbReference>
<evidence type="ECO:0000313" key="2">
    <source>
        <dbReference type="Proteomes" id="UP000002009"/>
    </source>
</evidence>
<name>C1DYG1_MICCC</name>
<dbReference type="Pfam" id="PF00378">
    <property type="entry name" value="ECH_1"/>
    <property type="match status" value="1"/>
</dbReference>
<dbReference type="InterPro" id="IPR001753">
    <property type="entry name" value="Enoyl-CoA_hydra/iso"/>
</dbReference>
<dbReference type="CDD" id="cd06558">
    <property type="entry name" value="crotonase-like"/>
    <property type="match status" value="1"/>
</dbReference>
<evidence type="ECO:0000313" key="1">
    <source>
        <dbReference type="EMBL" id="ACO60939.1"/>
    </source>
</evidence>
<proteinExistence type="predicted"/>
<dbReference type="OMA" id="WFMSSFL"/>
<sequence>MALAATGASGAVRIERHPQGFAILWLGSEPVNSMTLDLWRSLLDALTTLEKDPAVRGVVFASALRKDIFTAGNDIKELHAPSTSEARYREFWRTQTTFLCRLLRSPLATVCAIRGACPAGGCAVALCCDYRVQSDTGTFGLNEVALGIPVPKFWARRFVACANDPARADLTLQLGKLLAPSEAHALGLLDEVVPAAALIPAATRAMEGFLKTPDGARHATKANVRGEFSAAWEAYIEEEASGGWAMLSTPEVEATLGKVIERLSGNKRRAKL</sequence>
<dbReference type="GO" id="GO:0005739">
    <property type="term" value="C:mitochondrion"/>
    <property type="evidence" value="ECO:0007669"/>
    <property type="project" value="TreeGrafter"/>
</dbReference>
<dbReference type="GO" id="GO:0016853">
    <property type="term" value="F:isomerase activity"/>
    <property type="evidence" value="ECO:0007669"/>
    <property type="project" value="UniProtKB-KW"/>
</dbReference>
<dbReference type="GeneID" id="8241354"/>
<dbReference type="PANTHER" id="PTHR11941">
    <property type="entry name" value="ENOYL-COA HYDRATASE-RELATED"/>
    <property type="match status" value="1"/>
</dbReference>
<keyword evidence="2" id="KW-1185">Reference proteome</keyword>
<dbReference type="GO" id="GO:0006635">
    <property type="term" value="P:fatty acid beta-oxidation"/>
    <property type="evidence" value="ECO:0007669"/>
    <property type="project" value="TreeGrafter"/>
</dbReference>
<protein>
    <submittedName>
        <fullName evidence="1">EnoylCoA hydratase/isomerase</fullName>
    </submittedName>
</protein>
<dbReference type="RefSeq" id="XP_002499681.1">
    <property type="nucleotide sequence ID" value="XM_002499635.1"/>
</dbReference>
<dbReference type="eggNOG" id="KOG1683">
    <property type="taxonomic scope" value="Eukaryota"/>
</dbReference>
<organism evidence="1 2">
    <name type="scientific">Micromonas commoda (strain RCC299 / NOUM17 / CCMP2709)</name>
    <name type="common">Picoplanktonic green alga</name>
    <dbReference type="NCBI Taxonomy" id="296587"/>
    <lineage>
        <taxon>Eukaryota</taxon>
        <taxon>Viridiplantae</taxon>
        <taxon>Chlorophyta</taxon>
        <taxon>Mamiellophyceae</taxon>
        <taxon>Mamiellales</taxon>
        <taxon>Mamiellaceae</taxon>
        <taxon>Micromonas</taxon>
    </lineage>
</organism>
<accession>C1DYG1</accession>
<keyword evidence="1" id="KW-0413">Isomerase</keyword>
<dbReference type="PANTHER" id="PTHR11941:SF45">
    <property type="entry name" value="ENOYL-COA DELTA ISOMERASE 1, MITOCHONDRIAL"/>
    <property type="match status" value="1"/>
</dbReference>
<dbReference type="Gene3D" id="3.90.226.10">
    <property type="entry name" value="2-enoyl-CoA Hydratase, Chain A, domain 1"/>
    <property type="match status" value="1"/>
</dbReference>
<gene>
    <name evidence="1" type="ORF">MICPUN_55954</name>
</gene>